<organism evidence="1 2">
    <name type="scientific">Candida parapsilosis</name>
    <name type="common">Yeast</name>
    <dbReference type="NCBI Taxonomy" id="5480"/>
    <lineage>
        <taxon>Eukaryota</taxon>
        <taxon>Fungi</taxon>
        <taxon>Dikarya</taxon>
        <taxon>Ascomycota</taxon>
        <taxon>Saccharomycotina</taxon>
        <taxon>Pichiomycetes</taxon>
        <taxon>Debaryomycetaceae</taxon>
        <taxon>Candida/Lodderomyces clade</taxon>
        <taxon>Candida</taxon>
    </lineage>
</organism>
<evidence type="ECO:0000313" key="1">
    <source>
        <dbReference type="EMBL" id="KAF6042914.1"/>
    </source>
</evidence>
<protein>
    <submittedName>
        <fullName evidence="1">Uncharacterized protein</fullName>
    </submittedName>
</protein>
<dbReference type="Proteomes" id="UP000590412">
    <property type="component" value="Unassembled WGS sequence"/>
</dbReference>
<dbReference type="AlphaFoldDB" id="A0A8X7T899"/>
<gene>
    <name evidence="1" type="ORF">FOB60_005668</name>
</gene>
<accession>A0A8X7T899</accession>
<name>A0A8X7T899_CANPA</name>
<dbReference type="InterPro" id="IPR021848">
    <property type="entry name" value="HODM_asu-like"/>
</dbReference>
<reference evidence="1" key="1">
    <citation type="submission" date="2020-03" db="EMBL/GenBank/DDBJ databases">
        <title>FDA dAtabase for Regulatory Grade micrObial Sequences (FDA-ARGOS): Supporting development and validation of Infectious Disease Dx tests.</title>
        <authorList>
            <person name="Campos J."/>
            <person name="Goldberg B."/>
            <person name="Tallon L."/>
            <person name="Sadzewicz L."/>
            <person name="Vavikolanu K."/>
            <person name="Mehta A."/>
            <person name="Aluvathingal J."/>
            <person name="Nadendla S."/>
            <person name="Nandy P."/>
            <person name="Geyer C."/>
            <person name="Yan Y."/>
            <person name="Sichtig H."/>
        </authorList>
    </citation>
    <scope>NUCLEOTIDE SEQUENCE [LARGE SCALE GENOMIC DNA]</scope>
    <source>
        <strain evidence="1">FDAARGOS_652</strain>
    </source>
</reference>
<proteinExistence type="predicted"/>
<comment type="caution">
    <text evidence="1">The sequence shown here is derived from an EMBL/GenBank/DDBJ whole genome shotgun (WGS) entry which is preliminary data.</text>
</comment>
<sequence>MIQLSLIELMLLVIVSTAYLVFKRIGPRHHHPLLEHVTSVHAEFKWQEQLPLTIRPFVGKRNFNPNIGVRNISKNPNEWLLIENTYLKVTTLKAKSLKANPRQTTHIYKDSRSIRALQEFYNIICDFYLQRFPQYFQLDSKTRVIENKINGLKFEKDAHKLRPQQLLVNIGSNMEEDFVLLLKDDPNDKEQEYIMRSSIVGFPAGFDPSVLFNKPISYIHTLVPQYESRLHNPMHKFFNNLKPTDLWVRHNWSIQTHGDYFTLNNHARKGEEVTKLFVNDIDFVNGCFLRCERQVLTRLPRTGAVVMTVRTYLTSLDKLKNEEQLGEELIHGIDSLPQDMAFYKKKNSWGDAVKEYLST</sequence>
<dbReference type="Pfam" id="PF11927">
    <property type="entry name" value="HODM_asu-like"/>
    <property type="match status" value="1"/>
</dbReference>
<dbReference type="OrthoDB" id="5043642at2759"/>
<dbReference type="EMBL" id="JABWAB010000013">
    <property type="protein sequence ID" value="KAF6042914.1"/>
    <property type="molecule type" value="Genomic_DNA"/>
</dbReference>
<evidence type="ECO:0000313" key="2">
    <source>
        <dbReference type="Proteomes" id="UP000590412"/>
    </source>
</evidence>